<evidence type="ECO:0000313" key="1">
    <source>
        <dbReference type="EMBL" id="GAI97492.1"/>
    </source>
</evidence>
<name>X1SWS0_9ZZZZ</name>
<accession>X1SWS0</accession>
<dbReference type="EMBL" id="BARW01018311">
    <property type="protein sequence ID" value="GAI97492.1"/>
    <property type="molecule type" value="Genomic_DNA"/>
</dbReference>
<protein>
    <submittedName>
        <fullName evidence="1">Uncharacterized protein</fullName>
    </submittedName>
</protein>
<proteinExistence type="predicted"/>
<sequence length="58" mass="6193">MLHNKAELGNILESIDFGSSVAETDELLESARVETSVFTDLLNDKVDLIPGTKGSGKS</sequence>
<reference evidence="1" key="1">
    <citation type="journal article" date="2014" name="Front. Microbiol.">
        <title>High frequency of phylogenetically diverse reductive dehalogenase-homologous genes in deep subseafloor sedimentary metagenomes.</title>
        <authorList>
            <person name="Kawai M."/>
            <person name="Futagami T."/>
            <person name="Toyoda A."/>
            <person name="Takaki Y."/>
            <person name="Nishi S."/>
            <person name="Hori S."/>
            <person name="Arai W."/>
            <person name="Tsubouchi T."/>
            <person name="Morono Y."/>
            <person name="Uchiyama I."/>
            <person name="Ito T."/>
            <person name="Fujiyama A."/>
            <person name="Inagaki F."/>
            <person name="Takami H."/>
        </authorList>
    </citation>
    <scope>NUCLEOTIDE SEQUENCE</scope>
    <source>
        <strain evidence="1">Expedition CK06-06</strain>
    </source>
</reference>
<dbReference type="AlphaFoldDB" id="X1SWS0"/>
<feature type="non-terminal residue" evidence="1">
    <location>
        <position position="58"/>
    </location>
</feature>
<gene>
    <name evidence="1" type="ORF">S12H4_31384</name>
</gene>
<comment type="caution">
    <text evidence="1">The sequence shown here is derived from an EMBL/GenBank/DDBJ whole genome shotgun (WGS) entry which is preliminary data.</text>
</comment>
<organism evidence="1">
    <name type="scientific">marine sediment metagenome</name>
    <dbReference type="NCBI Taxonomy" id="412755"/>
    <lineage>
        <taxon>unclassified sequences</taxon>
        <taxon>metagenomes</taxon>
        <taxon>ecological metagenomes</taxon>
    </lineage>
</organism>